<evidence type="ECO:0000256" key="1">
    <source>
        <dbReference type="ARBA" id="ARBA00022801"/>
    </source>
</evidence>
<evidence type="ECO:0000259" key="2">
    <source>
        <dbReference type="Pfam" id="PF02541"/>
    </source>
</evidence>
<evidence type="ECO:0000313" key="4">
    <source>
        <dbReference type="EMBL" id="EKE75871.1"/>
    </source>
</evidence>
<evidence type="ECO:0000259" key="3">
    <source>
        <dbReference type="Pfam" id="PF21447"/>
    </source>
</evidence>
<dbReference type="GO" id="GO:0015949">
    <property type="term" value="P:nucleobase-containing small molecule interconversion"/>
    <property type="evidence" value="ECO:0007669"/>
    <property type="project" value="TreeGrafter"/>
</dbReference>
<name>K2IZC0_9GAMM</name>
<dbReference type="Gene3D" id="1.10.3210.10">
    <property type="entry name" value="Hypothetical protein af1432"/>
    <property type="match status" value="1"/>
</dbReference>
<dbReference type="PANTHER" id="PTHR30005:SF0">
    <property type="entry name" value="RETROGRADE REGULATION PROTEIN 2"/>
    <property type="match status" value="1"/>
</dbReference>
<dbReference type="InterPro" id="IPR003695">
    <property type="entry name" value="Ppx_GppA_N"/>
</dbReference>
<dbReference type="InterPro" id="IPR030673">
    <property type="entry name" value="PyroPPase_GppA_Ppx"/>
</dbReference>
<protein>
    <submittedName>
        <fullName evidence="4">Guanosine pentaphosphate phosphohydrolase</fullName>
        <ecNumber evidence="4">3.6.1.40</ecNumber>
    </submittedName>
</protein>
<dbReference type="InterPro" id="IPR050273">
    <property type="entry name" value="GppA/Ppx_hydrolase"/>
</dbReference>
<dbReference type="eggNOG" id="COG0248">
    <property type="taxonomic scope" value="Bacteria"/>
</dbReference>
<evidence type="ECO:0000313" key="5">
    <source>
        <dbReference type="Proteomes" id="UP000006755"/>
    </source>
</evidence>
<feature type="domain" description="Ppx/GppA phosphatase C-terminal" evidence="3">
    <location>
        <begin position="307"/>
        <end position="462"/>
    </location>
</feature>
<comment type="caution">
    <text evidence="4">The sequence shown here is derived from an EMBL/GenBank/DDBJ whole genome shotgun (WGS) entry which is preliminary data.</text>
</comment>
<dbReference type="Proteomes" id="UP000006755">
    <property type="component" value="Unassembled WGS sequence"/>
</dbReference>
<dbReference type="FunFam" id="3.30.420.40:FF:000023">
    <property type="entry name" value="Guanosine-5'-triphosphate,3'-diphosphate pyrophosphatase"/>
    <property type="match status" value="1"/>
</dbReference>
<dbReference type="STRING" id="745411.B3C1_05412"/>
<accession>K2IZC0</accession>
<gene>
    <name evidence="4" type="ORF">B3C1_05412</name>
</gene>
<dbReference type="InterPro" id="IPR043129">
    <property type="entry name" value="ATPase_NBD"/>
</dbReference>
<dbReference type="Gene3D" id="3.30.420.40">
    <property type="match status" value="1"/>
</dbReference>
<dbReference type="OrthoDB" id="9793035at2"/>
<proteinExistence type="predicted"/>
<dbReference type="RefSeq" id="WP_008483440.1">
    <property type="nucleotide sequence ID" value="NZ_AMRI01000006.1"/>
</dbReference>
<feature type="domain" description="Ppx/GppA phosphatase N-terminal" evidence="2">
    <location>
        <begin position="22"/>
        <end position="301"/>
    </location>
</feature>
<dbReference type="SUPFAM" id="SSF109604">
    <property type="entry name" value="HD-domain/PDEase-like"/>
    <property type="match status" value="1"/>
</dbReference>
<dbReference type="EMBL" id="AMRI01000006">
    <property type="protein sequence ID" value="EKE75871.1"/>
    <property type="molecule type" value="Genomic_DNA"/>
</dbReference>
<keyword evidence="1 4" id="KW-0378">Hydrolase</keyword>
<dbReference type="PANTHER" id="PTHR30005">
    <property type="entry name" value="EXOPOLYPHOSPHATASE"/>
    <property type="match status" value="1"/>
</dbReference>
<dbReference type="SUPFAM" id="SSF53067">
    <property type="entry name" value="Actin-like ATPase domain"/>
    <property type="match status" value="2"/>
</dbReference>
<dbReference type="PATRIC" id="fig|745411.4.peg.1074"/>
<organism evidence="4 5">
    <name type="scientific">Gallaecimonas xiamenensis 3-C-1</name>
    <dbReference type="NCBI Taxonomy" id="745411"/>
    <lineage>
        <taxon>Bacteria</taxon>
        <taxon>Pseudomonadati</taxon>
        <taxon>Pseudomonadota</taxon>
        <taxon>Gammaproteobacteria</taxon>
        <taxon>Enterobacterales</taxon>
        <taxon>Gallaecimonadaceae</taxon>
        <taxon>Gallaecimonas</taxon>
    </lineage>
</organism>
<sequence>MGASSPLYAAIDLGSNSFHMLVARSCHGQVQTLAKVKRKVRLAAGLGDDYQLSLEAMERGWACLSLFAERLDGIPAAQVRVVATATLRYAKNAEQFLEQGQRILGCPIEVISGEEEAALIYQGVAHTSGQSGRRLVVDIGGASTELVIGTDFAHHELRSLEMGCVTFQQRYFPDGQLGQPQFDAAIKAASTRLAGLKDRYLALGWSHCVGASGSVQAVQEVQLARGEDELVTLPRLRQTLAATVACGQLERLAMAGLADERKPVFAAGLAILIAIFETLEVGTMEASGGALREGVIYGLLPDRDKDVRGRTLAALEARFSLDLEQGRRVATLAEALAPGSLGERERALLQAAARLHELGLAVGFKEAANHGAYLLGHLDLPGFCQGSRRDLVALIAHQDGPLAVADHLLLPLAVLRLAIRLCAARRAPPPLQLTVKSTLLTLSLPANWLDSRPLLTDLLAEEAAHLHNSGLRLILS</sequence>
<dbReference type="GO" id="GO:0008894">
    <property type="term" value="F:guanosine-5'-triphosphate,3'-diphosphate diphosphatase activity"/>
    <property type="evidence" value="ECO:0007669"/>
    <property type="project" value="UniProtKB-EC"/>
</dbReference>
<reference evidence="4 5" key="1">
    <citation type="journal article" date="2012" name="J. Bacteriol.">
        <title>Genome Sequence of Gallaecimonas xiamenensis Type Strain 3-C-1.</title>
        <authorList>
            <person name="Lai Q."/>
            <person name="Wang L."/>
            <person name="Wang W."/>
            <person name="Shao Z."/>
        </authorList>
    </citation>
    <scope>NUCLEOTIDE SEQUENCE [LARGE SCALE GENOMIC DNA]</scope>
    <source>
        <strain evidence="4 5">3-C-1</strain>
    </source>
</reference>
<keyword evidence="5" id="KW-1185">Reference proteome</keyword>
<dbReference type="Gene3D" id="3.30.420.150">
    <property type="entry name" value="Exopolyphosphatase. Domain 2"/>
    <property type="match status" value="1"/>
</dbReference>
<dbReference type="FunFam" id="3.30.420.150:FF:000001">
    <property type="entry name" value="Guanosine-5'-triphosphate,3'-diphosphate pyrophosphatase"/>
    <property type="match status" value="1"/>
</dbReference>
<dbReference type="Pfam" id="PF02541">
    <property type="entry name" value="Ppx-GppA"/>
    <property type="match status" value="1"/>
</dbReference>
<dbReference type="PIRSF" id="PIRSF001267">
    <property type="entry name" value="Pyrophosphatase_GppA_Ppx"/>
    <property type="match status" value="1"/>
</dbReference>
<dbReference type="InterPro" id="IPR048950">
    <property type="entry name" value="Ppx_GppA_C"/>
</dbReference>
<dbReference type="Pfam" id="PF21447">
    <property type="entry name" value="Ppx-GppA_III"/>
    <property type="match status" value="1"/>
</dbReference>
<dbReference type="AlphaFoldDB" id="K2IZC0"/>
<dbReference type="EC" id="3.6.1.40" evidence="4"/>